<gene>
    <name evidence="1" type="ORF">LCGC14_3169450</name>
</gene>
<proteinExistence type="predicted"/>
<name>A0A0F8W3S7_9ZZZZ</name>
<dbReference type="EMBL" id="LAZR01070299">
    <property type="protein sequence ID" value="KKK42835.1"/>
    <property type="molecule type" value="Genomic_DNA"/>
</dbReference>
<sequence>GDAAKETADDVETLGESMEELDKDVVDATTSVETLGKTMEVLDTEVVDVSASVDQSLLPALVRVDEQLKRTSESARMTAVSFDDLAASQSRTAAVLAIFERNIAAGDPTGGLTLGGTRINLPGGGSRLVPPGTFSNISMNGDSIRPGDTAFSRRFLGG</sequence>
<accession>A0A0F8W3S7</accession>
<evidence type="ECO:0000313" key="1">
    <source>
        <dbReference type="EMBL" id="KKK42835.1"/>
    </source>
</evidence>
<feature type="non-terminal residue" evidence="1">
    <location>
        <position position="1"/>
    </location>
</feature>
<organism evidence="1">
    <name type="scientific">marine sediment metagenome</name>
    <dbReference type="NCBI Taxonomy" id="412755"/>
    <lineage>
        <taxon>unclassified sequences</taxon>
        <taxon>metagenomes</taxon>
        <taxon>ecological metagenomes</taxon>
    </lineage>
</organism>
<comment type="caution">
    <text evidence="1">The sequence shown here is derived from an EMBL/GenBank/DDBJ whole genome shotgun (WGS) entry which is preliminary data.</text>
</comment>
<dbReference type="AlphaFoldDB" id="A0A0F8W3S7"/>
<protein>
    <submittedName>
        <fullName evidence="1">Uncharacterized protein</fullName>
    </submittedName>
</protein>
<reference evidence="1" key="1">
    <citation type="journal article" date="2015" name="Nature">
        <title>Complex archaea that bridge the gap between prokaryotes and eukaryotes.</title>
        <authorList>
            <person name="Spang A."/>
            <person name="Saw J.H."/>
            <person name="Jorgensen S.L."/>
            <person name="Zaremba-Niedzwiedzka K."/>
            <person name="Martijn J."/>
            <person name="Lind A.E."/>
            <person name="van Eijk R."/>
            <person name="Schleper C."/>
            <person name="Guy L."/>
            <person name="Ettema T.J."/>
        </authorList>
    </citation>
    <scope>NUCLEOTIDE SEQUENCE</scope>
</reference>